<protein>
    <submittedName>
        <fullName evidence="1">Uncharacterized protein</fullName>
    </submittedName>
</protein>
<evidence type="ECO:0000313" key="2">
    <source>
        <dbReference type="Proteomes" id="UP000054359"/>
    </source>
</evidence>
<dbReference type="PANTHER" id="PTHR45913">
    <property type="entry name" value="EPM2A-INTERACTING PROTEIN 1"/>
    <property type="match status" value="1"/>
</dbReference>
<dbReference type="OrthoDB" id="1101576at2759"/>
<reference evidence="1 2" key="1">
    <citation type="submission" date="2013-11" db="EMBL/GenBank/DDBJ databases">
        <title>Genome sequencing of Stegodyphus mimosarum.</title>
        <authorList>
            <person name="Bechsgaard J."/>
        </authorList>
    </citation>
    <scope>NUCLEOTIDE SEQUENCE [LARGE SCALE GENOMIC DNA]</scope>
</reference>
<organism evidence="1 2">
    <name type="scientific">Stegodyphus mimosarum</name>
    <name type="common">African social velvet spider</name>
    <dbReference type="NCBI Taxonomy" id="407821"/>
    <lineage>
        <taxon>Eukaryota</taxon>
        <taxon>Metazoa</taxon>
        <taxon>Ecdysozoa</taxon>
        <taxon>Arthropoda</taxon>
        <taxon>Chelicerata</taxon>
        <taxon>Arachnida</taxon>
        <taxon>Araneae</taxon>
        <taxon>Araneomorphae</taxon>
        <taxon>Entelegynae</taxon>
        <taxon>Eresoidea</taxon>
        <taxon>Eresidae</taxon>
        <taxon>Stegodyphus</taxon>
    </lineage>
</organism>
<gene>
    <name evidence="1" type="ORF">X975_19176</name>
</gene>
<sequence>MSYVTLYYPSGGIMWFIPTTKRQMDKVCNNFIRGGNRSLTLRKLKTFLDKLETEYGDLLLHSNVRWLRAGKCSRRFFTLRKEVHLFLTEIAVDENLTANLVDKNFIYSLAFLTDITNYLNI</sequence>
<feature type="non-terminal residue" evidence="1">
    <location>
        <position position="121"/>
    </location>
</feature>
<evidence type="ECO:0000313" key="1">
    <source>
        <dbReference type="EMBL" id="KFM80830.1"/>
    </source>
</evidence>
<dbReference type="AlphaFoldDB" id="A0A087UTZ1"/>
<dbReference type="PANTHER" id="PTHR45913:SF20">
    <property type="entry name" value="GENERAL TRANSCRIPTION FACTOR II-I REPEAT DOMAIN-CONTAINING PROTEIN 2"/>
    <property type="match status" value="1"/>
</dbReference>
<accession>A0A087UTZ1</accession>
<name>A0A087UTZ1_STEMI</name>
<proteinExistence type="predicted"/>
<dbReference type="STRING" id="407821.A0A087UTZ1"/>
<dbReference type="EMBL" id="KK121602">
    <property type="protein sequence ID" value="KFM80830.1"/>
    <property type="molecule type" value="Genomic_DNA"/>
</dbReference>
<keyword evidence="2" id="KW-1185">Reference proteome</keyword>
<dbReference type="Proteomes" id="UP000054359">
    <property type="component" value="Unassembled WGS sequence"/>
</dbReference>